<keyword evidence="6 11" id="KW-0547">Nucleotide-binding</keyword>
<dbReference type="CDD" id="cd01170">
    <property type="entry name" value="THZ_kinase"/>
    <property type="match status" value="1"/>
</dbReference>
<sequence length="255" mass="27177">MNPKMIDKVRDKNPLVHHLINYVVMNFVANGVISFGGSPVMAMEEKEAQDIAKSADAVLLNVGTLSHENISSMIIAGQTANKLDNPVVLDPVGVAATSYRSQVIKHMLKKIRPTVIKGNAGEIAHLVDIPWKVKGVDSVGEGNIEEVAVKAAQKYNTNIVITGETDIICTGKKIIQNTTGHPYLAKITGGGCLLGSIIACCLTTDDHIEDQLISAVTFYGLAAEYAASQNAVTGPGTFKAHFIDALSFPIQKLKG</sequence>
<dbReference type="NCBIfam" id="TIGR00694">
    <property type="entry name" value="thiM"/>
    <property type="match status" value="1"/>
</dbReference>
<dbReference type="GO" id="GO:0005829">
    <property type="term" value="C:cytosol"/>
    <property type="evidence" value="ECO:0007669"/>
    <property type="project" value="TreeGrafter"/>
</dbReference>
<proteinExistence type="inferred from homology"/>
<dbReference type="EMBL" id="BJXW01000021">
    <property type="protein sequence ID" value="GEN31618.1"/>
    <property type="molecule type" value="Genomic_DNA"/>
</dbReference>
<organism evidence="12 13">
    <name type="scientific">Cerasibacillus quisquiliarum</name>
    <dbReference type="NCBI Taxonomy" id="227865"/>
    <lineage>
        <taxon>Bacteria</taxon>
        <taxon>Bacillati</taxon>
        <taxon>Bacillota</taxon>
        <taxon>Bacilli</taxon>
        <taxon>Bacillales</taxon>
        <taxon>Bacillaceae</taxon>
        <taxon>Cerasibacillus</taxon>
    </lineage>
</organism>
<dbReference type="Pfam" id="PF02110">
    <property type="entry name" value="HK"/>
    <property type="match status" value="1"/>
</dbReference>
<comment type="pathway">
    <text evidence="3 11">Cofactor biosynthesis; thiamine diphosphate biosynthesis; 4-methyl-5-(2-phosphoethyl)-thiazole from 5-(2-hydroxyethyl)-4-methylthiazole: step 1/1.</text>
</comment>
<gene>
    <name evidence="11 12" type="primary">thiM</name>
    <name evidence="12" type="ORF">CQU01_18560</name>
</gene>
<dbReference type="GO" id="GO:0009228">
    <property type="term" value="P:thiamine biosynthetic process"/>
    <property type="evidence" value="ECO:0007669"/>
    <property type="project" value="UniProtKB-KW"/>
</dbReference>
<evidence type="ECO:0000256" key="1">
    <source>
        <dbReference type="ARBA" id="ARBA00001771"/>
    </source>
</evidence>
<keyword evidence="8 11" id="KW-0067">ATP-binding</keyword>
<evidence type="ECO:0000256" key="4">
    <source>
        <dbReference type="ARBA" id="ARBA00022679"/>
    </source>
</evidence>
<dbReference type="PANTHER" id="PTHR20858">
    <property type="entry name" value="PHOSPHOMETHYLPYRIMIDINE KINASE"/>
    <property type="match status" value="1"/>
</dbReference>
<keyword evidence="7 11" id="KW-0418">Kinase</keyword>
<evidence type="ECO:0000256" key="9">
    <source>
        <dbReference type="ARBA" id="ARBA00022842"/>
    </source>
</evidence>
<dbReference type="PIRSF" id="PIRSF000513">
    <property type="entry name" value="Thz_kinase"/>
    <property type="match status" value="1"/>
</dbReference>
<comment type="function">
    <text evidence="11">Catalyzes the phosphorylation of the hydroxyl group of 4-methyl-5-beta-hydroxyethylthiazole (THZ).</text>
</comment>
<comment type="caution">
    <text evidence="12">The sequence shown here is derived from an EMBL/GenBank/DDBJ whole genome shotgun (WGS) entry which is preliminary data.</text>
</comment>
<dbReference type="Gene3D" id="3.40.1190.20">
    <property type="match status" value="1"/>
</dbReference>
<dbReference type="GO" id="GO:0008902">
    <property type="term" value="F:hydroxymethylpyrimidine kinase activity"/>
    <property type="evidence" value="ECO:0007669"/>
    <property type="project" value="TreeGrafter"/>
</dbReference>
<dbReference type="GO" id="GO:0009229">
    <property type="term" value="P:thiamine diphosphate biosynthetic process"/>
    <property type="evidence" value="ECO:0007669"/>
    <property type="project" value="UniProtKB-UniRule"/>
</dbReference>
<dbReference type="RefSeq" id="WP_146937977.1">
    <property type="nucleotide sequence ID" value="NZ_BJXW01000021.1"/>
</dbReference>
<evidence type="ECO:0000313" key="13">
    <source>
        <dbReference type="Proteomes" id="UP000321491"/>
    </source>
</evidence>
<dbReference type="GO" id="GO:0005524">
    <property type="term" value="F:ATP binding"/>
    <property type="evidence" value="ECO:0007669"/>
    <property type="project" value="UniProtKB-UniRule"/>
</dbReference>
<comment type="cofactor">
    <cofactor evidence="2 11">
        <name>Mg(2+)</name>
        <dbReference type="ChEBI" id="CHEBI:18420"/>
    </cofactor>
</comment>
<evidence type="ECO:0000256" key="11">
    <source>
        <dbReference type="HAMAP-Rule" id="MF_00228"/>
    </source>
</evidence>
<comment type="catalytic activity">
    <reaction evidence="1 11">
        <text>5-(2-hydroxyethyl)-4-methylthiazole + ATP = 4-methyl-5-(2-phosphooxyethyl)-thiazole + ADP + H(+)</text>
        <dbReference type="Rhea" id="RHEA:24212"/>
        <dbReference type="ChEBI" id="CHEBI:15378"/>
        <dbReference type="ChEBI" id="CHEBI:17957"/>
        <dbReference type="ChEBI" id="CHEBI:30616"/>
        <dbReference type="ChEBI" id="CHEBI:58296"/>
        <dbReference type="ChEBI" id="CHEBI:456216"/>
        <dbReference type="EC" id="2.7.1.50"/>
    </reaction>
</comment>
<dbReference type="EC" id="2.7.1.50" evidence="11"/>
<feature type="binding site" evidence="11">
    <location>
        <position position="117"/>
    </location>
    <ligand>
        <name>ATP</name>
        <dbReference type="ChEBI" id="CHEBI:30616"/>
    </ligand>
</feature>
<dbReference type="NCBIfam" id="NF006830">
    <property type="entry name" value="PRK09355.1"/>
    <property type="match status" value="1"/>
</dbReference>
<dbReference type="OrthoDB" id="9778146at2"/>
<dbReference type="HAMAP" id="MF_00228">
    <property type="entry name" value="Thz_kinase"/>
    <property type="match status" value="1"/>
</dbReference>
<dbReference type="PRINTS" id="PR01099">
    <property type="entry name" value="HYETHTZKNASE"/>
</dbReference>
<keyword evidence="13" id="KW-1185">Reference proteome</keyword>
<dbReference type="Proteomes" id="UP000321491">
    <property type="component" value="Unassembled WGS sequence"/>
</dbReference>
<dbReference type="PANTHER" id="PTHR20858:SF17">
    <property type="entry name" value="HYDROXYMETHYLPYRIMIDINE_PHOSPHOMETHYLPYRIMIDINE KINASE THI20-RELATED"/>
    <property type="match status" value="1"/>
</dbReference>
<evidence type="ECO:0000256" key="3">
    <source>
        <dbReference type="ARBA" id="ARBA00004868"/>
    </source>
</evidence>
<dbReference type="UniPathway" id="UPA00060">
    <property type="reaction ID" value="UER00139"/>
</dbReference>
<evidence type="ECO:0000256" key="6">
    <source>
        <dbReference type="ARBA" id="ARBA00022741"/>
    </source>
</evidence>
<evidence type="ECO:0000256" key="7">
    <source>
        <dbReference type="ARBA" id="ARBA00022777"/>
    </source>
</evidence>
<evidence type="ECO:0000313" key="12">
    <source>
        <dbReference type="EMBL" id="GEN31618.1"/>
    </source>
</evidence>
<evidence type="ECO:0000256" key="5">
    <source>
        <dbReference type="ARBA" id="ARBA00022723"/>
    </source>
</evidence>
<dbReference type="SUPFAM" id="SSF53613">
    <property type="entry name" value="Ribokinase-like"/>
    <property type="match status" value="1"/>
</dbReference>
<name>A0A511V118_9BACI</name>
<evidence type="ECO:0000256" key="8">
    <source>
        <dbReference type="ARBA" id="ARBA00022840"/>
    </source>
</evidence>
<keyword evidence="9 11" id="KW-0460">Magnesium</keyword>
<dbReference type="InterPro" id="IPR029056">
    <property type="entry name" value="Ribokinase-like"/>
</dbReference>
<feature type="binding site" evidence="11">
    <location>
        <position position="41"/>
    </location>
    <ligand>
        <name>substrate</name>
    </ligand>
</feature>
<keyword evidence="5 11" id="KW-0479">Metal-binding</keyword>
<protein>
    <recommendedName>
        <fullName evidence="11">Hydroxyethylthiazole kinase</fullName>
        <ecNumber evidence="11">2.7.1.50</ecNumber>
    </recommendedName>
    <alternativeName>
        <fullName evidence="11">4-methyl-5-beta-hydroxyethylthiazole kinase</fullName>
        <shortName evidence="11">TH kinase</shortName>
        <shortName evidence="11">Thz kinase</shortName>
    </alternativeName>
</protein>
<evidence type="ECO:0000256" key="2">
    <source>
        <dbReference type="ARBA" id="ARBA00001946"/>
    </source>
</evidence>
<evidence type="ECO:0000256" key="10">
    <source>
        <dbReference type="ARBA" id="ARBA00022977"/>
    </source>
</evidence>
<dbReference type="GO" id="GO:0008972">
    <property type="term" value="F:phosphomethylpyrimidine kinase activity"/>
    <property type="evidence" value="ECO:0007669"/>
    <property type="project" value="TreeGrafter"/>
</dbReference>
<keyword evidence="10 11" id="KW-0784">Thiamine biosynthesis</keyword>
<feature type="binding site" evidence="11">
    <location>
        <position position="189"/>
    </location>
    <ligand>
        <name>substrate</name>
    </ligand>
</feature>
<dbReference type="GO" id="GO:0000287">
    <property type="term" value="F:magnesium ion binding"/>
    <property type="evidence" value="ECO:0007669"/>
    <property type="project" value="UniProtKB-UniRule"/>
</dbReference>
<comment type="similarity">
    <text evidence="11">Belongs to the Thz kinase family.</text>
</comment>
<dbReference type="InterPro" id="IPR000417">
    <property type="entry name" value="Hyethyz_kinase"/>
</dbReference>
<feature type="binding site" evidence="11">
    <location>
        <position position="162"/>
    </location>
    <ligand>
        <name>ATP</name>
        <dbReference type="ChEBI" id="CHEBI:30616"/>
    </ligand>
</feature>
<dbReference type="GO" id="GO:0004417">
    <property type="term" value="F:hydroxyethylthiazole kinase activity"/>
    <property type="evidence" value="ECO:0007669"/>
    <property type="project" value="UniProtKB-UniRule"/>
</dbReference>
<dbReference type="AlphaFoldDB" id="A0A511V118"/>
<reference evidence="12 13" key="1">
    <citation type="submission" date="2019-07" db="EMBL/GenBank/DDBJ databases">
        <title>Whole genome shotgun sequence of Cerasibacillus quisquiliarum NBRC 102429.</title>
        <authorList>
            <person name="Hosoyama A."/>
            <person name="Uohara A."/>
            <person name="Ohji S."/>
            <person name="Ichikawa N."/>
        </authorList>
    </citation>
    <scope>NUCLEOTIDE SEQUENCE [LARGE SCALE GENOMIC DNA]</scope>
    <source>
        <strain evidence="12 13">NBRC 102429</strain>
    </source>
</reference>
<accession>A0A511V118</accession>
<keyword evidence="4 11" id="KW-0808">Transferase</keyword>